<dbReference type="InterPro" id="IPR047727">
    <property type="entry name" value="Sce7725-like"/>
</dbReference>
<comment type="caution">
    <text evidence="1">The sequence shown here is derived from an EMBL/GenBank/DDBJ whole genome shotgun (WGS) entry which is preliminary data.</text>
</comment>
<accession>A0ABU9QVL2</accession>
<dbReference type="RefSeq" id="WP_342958577.1">
    <property type="nucleotide sequence ID" value="NZ_JAZHFZ010000002.1"/>
</dbReference>
<sequence length="317" mass="35137">MYFPYFHARRSELYALRALCNDYQLADVVVPILEPVNSNPSDLIRAGIDVFGLAGAGAVVIANPYQHEFSNGVDADWAEAVSAKIEEHPSIIPGYLCSQTTTRADVTRFLAEHPRRAVALLYWNARLTQAEVQVLAAHNRVRFHINLHERMSAAQRAALPPNKAVDIRDDFIAQPKNADYRGTEFFTDRHLTFRDVAIGFGDYSVVGSAFVPGGGQPSAVAIHATYKARRTGEIWVEHFVSDDTERNVGTVGGKYQQAAEKLVAAATARPREFGNDRALQEYAADAAEEHYPGLGKNKERQIYHHTALMYQILTGAL</sequence>
<name>A0ABU9QVL2_9BURK</name>
<reference evidence="1 2" key="1">
    <citation type="submission" date="2024-01" db="EMBL/GenBank/DDBJ databases">
        <title>The diversity of rhizobia nodulating Mimosa spp. in eleven states of Brazil covering several biomes is determined by host plant, location, and edaphic factors.</title>
        <authorList>
            <person name="Rouws L."/>
            <person name="Barauna A."/>
            <person name="Beukes C."/>
            <person name="De Faria S.M."/>
            <person name="Gross E."/>
            <person name="Dos Reis Junior F.B."/>
            <person name="Simon M."/>
            <person name="Maluk M."/>
            <person name="Odee D.W."/>
            <person name="Kenicer G."/>
            <person name="Young J.P.W."/>
            <person name="Reis V.M."/>
            <person name="Zilli J."/>
            <person name="James E.K."/>
        </authorList>
    </citation>
    <scope>NUCLEOTIDE SEQUENCE [LARGE SCALE GENOMIC DNA]</scope>
    <source>
        <strain evidence="1 2">JPY530</strain>
    </source>
</reference>
<proteinExistence type="predicted"/>
<gene>
    <name evidence="1" type="ORF">V4C56_04195</name>
</gene>
<dbReference type="EMBL" id="JAZHGA010000002">
    <property type="protein sequence ID" value="MEM5338826.1"/>
    <property type="molecule type" value="Genomic_DNA"/>
</dbReference>
<dbReference type="NCBIfam" id="NF033831">
    <property type="entry name" value="sce7725_fam"/>
    <property type="match status" value="1"/>
</dbReference>
<protein>
    <submittedName>
        <fullName evidence="1">Sce7725 family protein</fullName>
    </submittedName>
</protein>
<evidence type="ECO:0000313" key="2">
    <source>
        <dbReference type="Proteomes" id="UP001481677"/>
    </source>
</evidence>
<organism evidence="1 2">
    <name type="scientific">Paraburkholderia azotifigens</name>
    <dbReference type="NCBI Taxonomy" id="2057004"/>
    <lineage>
        <taxon>Bacteria</taxon>
        <taxon>Pseudomonadati</taxon>
        <taxon>Pseudomonadota</taxon>
        <taxon>Betaproteobacteria</taxon>
        <taxon>Burkholderiales</taxon>
        <taxon>Burkholderiaceae</taxon>
        <taxon>Paraburkholderia</taxon>
    </lineage>
</organism>
<evidence type="ECO:0000313" key="1">
    <source>
        <dbReference type="EMBL" id="MEM5338826.1"/>
    </source>
</evidence>
<dbReference type="Proteomes" id="UP001481677">
    <property type="component" value="Unassembled WGS sequence"/>
</dbReference>
<keyword evidence="2" id="KW-1185">Reference proteome</keyword>